<reference evidence="3" key="2">
    <citation type="submission" date="2021-11" db="EMBL/GenBank/DDBJ databases">
        <authorList>
            <consortium name="Genoscope - CEA"/>
            <person name="William W."/>
        </authorList>
    </citation>
    <scope>NUCLEOTIDE SEQUENCE</scope>
</reference>
<gene>
    <name evidence="2" type="ORF">PCAL00307_LOCUS16425</name>
    <name evidence="3" type="ORF">PECAL_5P07300</name>
</gene>
<feature type="transmembrane region" description="Helical" evidence="1">
    <location>
        <begin position="57"/>
        <end position="75"/>
    </location>
</feature>
<dbReference type="EMBL" id="HBIW01019084">
    <property type="protein sequence ID" value="CAE0700989.1"/>
    <property type="molecule type" value="Transcribed_RNA"/>
</dbReference>
<reference evidence="2" key="1">
    <citation type="submission" date="2021-01" db="EMBL/GenBank/DDBJ databases">
        <authorList>
            <person name="Corre E."/>
            <person name="Pelletier E."/>
            <person name="Niang G."/>
            <person name="Scheremetjew M."/>
            <person name="Finn R."/>
            <person name="Kale V."/>
            <person name="Holt S."/>
            <person name="Cochrane G."/>
            <person name="Meng A."/>
            <person name="Brown T."/>
            <person name="Cohen L."/>
        </authorList>
    </citation>
    <scope>NUCLEOTIDE SEQUENCE</scope>
    <source>
        <strain evidence="2">CCMP1756</strain>
    </source>
</reference>
<evidence type="ECO:0000313" key="4">
    <source>
        <dbReference type="Proteomes" id="UP000789595"/>
    </source>
</evidence>
<evidence type="ECO:0000256" key="1">
    <source>
        <dbReference type="SAM" id="Phobius"/>
    </source>
</evidence>
<dbReference type="EMBL" id="CAKKNE010000005">
    <property type="protein sequence ID" value="CAH0376166.1"/>
    <property type="molecule type" value="Genomic_DNA"/>
</dbReference>
<feature type="transmembrane region" description="Helical" evidence="1">
    <location>
        <begin position="120"/>
        <end position="138"/>
    </location>
</feature>
<keyword evidence="1" id="KW-0472">Membrane</keyword>
<organism evidence="2">
    <name type="scientific">Pelagomonas calceolata</name>
    <dbReference type="NCBI Taxonomy" id="35677"/>
    <lineage>
        <taxon>Eukaryota</taxon>
        <taxon>Sar</taxon>
        <taxon>Stramenopiles</taxon>
        <taxon>Ochrophyta</taxon>
        <taxon>Pelagophyceae</taxon>
        <taxon>Pelagomonadales</taxon>
        <taxon>Pelagomonadaceae</taxon>
        <taxon>Pelagomonas</taxon>
    </lineage>
</organism>
<evidence type="ECO:0000313" key="2">
    <source>
        <dbReference type="EMBL" id="CAE0700989.1"/>
    </source>
</evidence>
<accession>A0A7S4EAB5</accession>
<feature type="transmembrane region" description="Helical" evidence="1">
    <location>
        <begin position="150"/>
        <end position="167"/>
    </location>
</feature>
<feature type="transmembrane region" description="Helical" evidence="1">
    <location>
        <begin position="15"/>
        <end position="37"/>
    </location>
</feature>
<protein>
    <submittedName>
        <fullName evidence="2">Uncharacterized protein</fullName>
    </submittedName>
</protein>
<sequence length="216" mass="24777">MCRDRLDQFCDRHDVALRAALLIIPVLIYASYIAWAADRFDFICGSFGNYKSFAPGIAVWMLYFLVLPLFLWRKFRRKHGPIIWLVMLILWELQIVVAVVDKHAHVEKLSSHNFWRFFHYAVSAALLLFGPFQMQWLAPDDWKQRCRRGPPMLVVVYLIMFVVYLAGPLPKAGAIIAELIVMGCYLFALLVALPGLQKRPEAPPGVVLRQMASEGV</sequence>
<feature type="transmembrane region" description="Helical" evidence="1">
    <location>
        <begin position="82"/>
        <end position="100"/>
    </location>
</feature>
<evidence type="ECO:0000313" key="3">
    <source>
        <dbReference type="EMBL" id="CAH0376166.1"/>
    </source>
</evidence>
<proteinExistence type="predicted"/>
<keyword evidence="1" id="KW-1133">Transmembrane helix</keyword>
<name>A0A7S4EAB5_9STRA</name>
<dbReference type="AlphaFoldDB" id="A0A7S4EAB5"/>
<dbReference type="Proteomes" id="UP000789595">
    <property type="component" value="Unassembled WGS sequence"/>
</dbReference>
<keyword evidence="1" id="KW-0812">Transmembrane</keyword>
<keyword evidence="4" id="KW-1185">Reference proteome</keyword>
<feature type="transmembrane region" description="Helical" evidence="1">
    <location>
        <begin position="173"/>
        <end position="193"/>
    </location>
</feature>